<dbReference type="InterPro" id="IPR029044">
    <property type="entry name" value="Nucleotide-diphossugar_trans"/>
</dbReference>
<sequence>MYNVGPWLAECLDSMVNQSFGGFEIIVVNDGSTDSSADIARSYAASDARVKVFDFENGGLGRARNRGLELCSGTYVLFADSDDRVPAGALQAMMDSLTLSGSDFVTGKAIDFYTDPDKFSEYWTTVSAAFSRSRRGITLAGHPELIHDHTVWNKAYSLEFLRKNAITFSEDTLCEDVFFCAKAYTLAGTIDIVSDYVYEHRRRRGAISNSLTTLKPMADWITETGKVLALLREQPAGVRDAYVARILRVEAFDRARWVDAATPADVKISLAGLVTELLDLGSPEAVNAVPARQLAALKALQLEVICAARPRGKAPRLSVVVPTLNVERWIDDCLLGIRRQDFDDLEILVVDDGSEDRSIDAIAEHVAQDPRIHFLRSYGAGGGTARNVGTEQARGVYLAFADGDDMVPQGAYSRFVAQLDASGSDMAVGDYIQLSTNGVWHPHWKNRRFASLRERITIDAFPELLLNRCCWDKMFRRTFWDRINNFFPDARRANDIGPMVRAYVGAAALDVVPGHSYVYRRRPGSSSMTAKATRPESLQDYLDQERICAELVLRRRSQALEDNYFAPMLDKDLWVHLRTFLSIGAVKHDTATRLVFDAAATLLRLVPAGGLDFLEPRKQLVYHLILAGTTQPLTKLRSQALTVENGGIGRLFPWREALLVSGDENIPLDLRRQAYSRGVLNRLIHEWAQLPAGQQRAARGRLIRFAGANVGHMARLNRSRTDILRFALIAAGHSPSIAVAQRFSGKGHPKARMRQLVKQQPVPVQRAARAGYQALRRLAKAVTP</sequence>
<reference evidence="2 3" key="1">
    <citation type="submission" date="2020-02" db="EMBL/GenBank/DDBJ databases">
        <title>Genome sequence of strain AETb3-4.</title>
        <authorList>
            <person name="Gao J."/>
            <person name="Zhang X."/>
        </authorList>
    </citation>
    <scope>NUCLEOTIDE SEQUENCE [LARGE SCALE GENOMIC DNA]</scope>
    <source>
        <strain evidence="2 3">AETb3-4</strain>
    </source>
</reference>
<dbReference type="Gene3D" id="3.90.550.10">
    <property type="entry name" value="Spore Coat Polysaccharide Biosynthesis Protein SpsA, Chain A"/>
    <property type="match status" value="2"/>
</dbReference>
<dbReference type="GO" id="GO:0016758">
    <property type="term" value="F:hexosyltransferase activity"/>
    <property type="evidence" value="ECO:0007669"/>
    <property type="project" value="UniProtKB-ARBA"/>
</dbReference>
<feature type="domain" description="Glycosyltransferase 2-like" evidence="1">
    <location>
        <begin position="1"/>
        <end position="129"/>
    </location>
</feature>
<dbReference type="PANTHER" id="PTHR22916">
    <property type="entry name" value="GLYCOSYLTRANSFERASE"/>
    <property type="match status" value="1"/>
</dbReference>
<evidence type="ECO:0000313" key="2">
    <source>
        <dbReference type="EMBL" id="NVM94851.1"/>
    </source>
</evidence>
<dbReference type="CDD" id="cd00761">
    <property type="entry name" value="Glyco_tranf_GTA_type"/>
    <property type="match status" value="2"/>
</dbReference>
<dbReference type="Proteomes" id="UP000543556">
    <property type="component" value="Unassembled WGS sequence"/>
</dbReference>
<evidence type="ECO:0000313" key="3">
    <source>
        <dbReference type="Proteomes" id="UP000543556"/>
    </source>
</evidence>
<name>A0A7Y7IG33_9MICC</name>
<accession>A0A7Y7IG33</accession>
<dbReference type="SUPFAM" id="SSF53448">
    <property type="entry name" value="Nucleotide-diphospho-sugar transferases"/>
    <property type="match status" value="2"/>
</dbReference>
<comment type="caution">
    <text evidence="2">The sequence shown here is derived from an EMBL/GenBank/DDBJ whole genome shotgun (WGS) entry which is preliminary data.</text>
</comment>
<organism evidence="2 3">
    <name type="scientific">Arthrobacter wenxiniae</name>
    <dbReference type="NCBI Taxonomy" id="2713570"/>
    <lineage>
        <taxon>Bacteria</taxon>
        <taxon>Bacillati</taxon>
        <taxon>Actinomycetota</taxon>
        <taxon>Actinomycetes</taxon>
        <taxon>Micrococcales</taxon>
        <taxon>Micrococcaceae</taxon>
        <taxon>Arthrobacter</taxon>
    </lineage>
</organism>
<keyword evidence="3" id="KW-1185">Reference proteome</keyword>
<evidence type="ECO:0000259" key="1">
    <source>
        <dbReference type="Pfam" id="PF00535"/>
    </source>
</evidence>
<keyword evidence="2" id="KW-0808">Transferase</keyword>
<gene>
    <name evidence="2" type="ORF">G6034_08000</name>
</gene>
<proteinExistence type="predicted"/>
<dbReference type="Pfam" id="PF00535">
    <property type="entry name" value="Glycos_transf_2"/>
    <property type="match status" value="2"/>
</dbReference>
<protein>
    <submittedName>
        <fullName evidence="2">Glycosyltransferase</fullName>
    </submittedName>
</protein>
<dbReference type="AlphaFoldDB" id="A0A7Y7IG33"/>
<dbReference type="InterPro" id="IPR001173">
    <property type="entry name" value="Glyco_trans_2-like"/>
</dbReference>
<feature type="domain" description="Glycosyltransferase 2-like" evidence="1">
    <location>
        <begin position="318"/>
        <end position="478"/>
    </location>
</feature>
<dbReference type="PANTHER" id="PTHR22916:SF3">
    <property type="entry name" value="UDP-GLCNAC:BETAGAL BETA-1,3-N-ACETYLGLUCOSAMINYLTRANSFERASE-LIKE PROTEIN 1"/>
    <property type="match status" value="1"/>
</dbReference>
<dbReference type="EMBL" id="JAAMFM010000008">
    <property type="protein sequence ID" value="NVM94851.1"/>
    <property type="molecule type" value="Genomic_DNA"/>
</dbReference>